<dbReference type="Proteomes" id="UP001178507">
    <property type="component" value="Unassembled WGS sequence"/>
</dbReference>
<keyword evidence="11" id="KW-1185">Reference proteome</keyword>
<sequence length="288" mass="31243">MGRFLSLGETWMNTHGRRPRRDFIAGMVWLAAGITLLGGMAWYLSMTLSEIAYGWIGELLIMATLIASRSLYAHVRDVYAALTLNNIEQAREKVSLIVGRNTDALEEPAITRAAIESLAENASDGVIAPLFWGLVAGLPGIAVYKLVNTADSMWGHRSERYEWFGKTAARLDDLVNLIPARLTGILFCVASLSVGRSRAAFRVMWRDASIHLSPNAGWPEAAMAGALGCRLGGPRTYQGQVTDGVWLGDGSADLDASDLRRSLQLYLIMLGLAVSLILVVALLGGHML</sequence>
<comment type="pathway">
    <text evidence="2">Cofactor biosynthesis; adenosylcobalamin biosynthesis.</text>
</comment>
<gene>
    <name evidence="10" type="ORF">EVOR1521_LOCUS2750</name>
</gene>
<evidence type="ECO:0000313" key="11">
    <source>
        <dbReference type="Proteomes" id="UP001178507"/>
    </source>
</evidence>
<keyword evidence="6 9" id="KW-0812">Transmembrane</keyword>
<comment type="caution">
    <text evidence="10">The sequence shown here is derived from an EMBL/GenBank/DDBJ whole genome shotgun (WGS) entry which is preliminary data.</text>
</comment>
<dbReference type="NCBIfam" id="TIGR00380">
    <property type="entry name" value="cobal_cbiB"/>
    <property type="match status" value="1"/>
</dbReference>
<dbReference type="GO" id="GO:0005886">
    <property type="term" value="C:plasma membrane"/>
    <property type="evidence" value="ECO:0007669"/>
    <property type="project" value="UniProtKB-SubCell"/>
</dbReference>
<organism evidence="10 11">
    <name type="scientific">Effrenium voratum</name>
    <dbReference type="NCBI Taxonomy" id="2562239"/>
    <lineage>
        <taxon>Eukaryota</taxon>
        <taxon>Sar</taxon>
        <taxon>Alveolata</taxon>
        <taxon>Dinophyceae</taxon>
        <taxon>Suessiales</taxon>
        <taxon>Symbiodiniaceae</taxon>
        <taxon>Effrenium</taxon>
    </lineage>
</organism>
<evidence type="ECO:0000256" key="3">
    <source>
        <dbReference type="ARBA" id="ARBA00006263"/>
    </source>
</evidence>
<evidence type="ECO:0000256" key="7">
    <source>
        <dbReference type="ARBA" id="ARBA00022989"/>
    </source>
</evidence>
<dbReference type="InterPro" id="IPR004485">
    <property type="entry name" value="Cobalamin_biosynth_CobD/CbiB"/>
</dbReference>
<dbReference type="GO" id="GO:0048472">
    <property type="term" value="F:threonine-phosphate decarboxylase activity"/>
    <property type="evidence" value="ECO:0007669"/>
    <property type="project" value="InterPro"/>
</dbReference>
<keyword evidence="5" id="KW-0169">Cobalamin biosynthesis</keyword>
<evidence type="ECO:0000256" key="6">
    <source>
        <dbReference type="ARBA" id="ARBA00022692"/>
    </source>
</evidence>
<evidence type="ECO:0000313" key="10">
    <source>
        <dbReference type="EMBL" id="CAJ1372741.1"/>
    </source>
</evidence>
<dbReference type="PANTHER" id="PTHR34308">
    <property type="entry name" value="COBALAMIN BIOSYNTHESIS PROTEIN CBIB"/>
    <property type="match status" value="1"/>
</dbReference>
<evidence type="ECO:0000256" key="4">
    <source>
        <dbReference type="ARBA" id="ARBA00022475"/>
    </source>
</evidence>
<name>A0AA36HPP4_9DINO</name>
<evidence type="ECO:0000256" key="9">
    <source>
        <dbReference type="SAM" id="Phobius"/>
    </source>
</evidence>
<protein>
    <recommendedName>
        <fullName evidence="12">Cobalamin biosynthesis protein CobD</fullName>
    </recommendedName>
</protein>
<evidence type="ECO:0000256" key="5">
    <source>
        <dbReference type="ARBA" id="ARBA00022573"/>
    </source>
</evidence>
<dbReference type="EMBL" id="CAUJNA010000154">
    <property type="protein sequence ID" value="CAJ1372741.1"/>
    <property type="molecule type" value="Genomic_DNA"/>
</dbReference>
<evidence type="ECO:0000256" key="1">
    <source>
        <dbReference type="ARBA" id="ARBA00004651"/>
    </source>
</evidence>
<feature type="transmembrane region" description="Helical" evidence="9">
    <location>
        <begin position="23"/>
        <end position="45"/>
    </location>
</feature>
<keyword evidence="7 9" id="KW-1133">Transmembrane helix</keyword>
<keyword evidence="4" id="KW-1003">Cell membrane</keyword>
<reference evidence="10" key="1">
    <citation type="submission" date="2023-08" db="EMBL/GenBank/DDBJ databases">
        <authorList>
            <person name="Chen Y."/>
            <person name="Shah S."/>
            <person name="Dougan E. K."/>
            <person name="Thang M."/>
            <person name="Chan C."/>
        </authorList>
    </citation>
    <scope>NUCLEOTIDE SEQUENCE</scope>
</reference>
<dbReference type="HAMAP" id="MF_00024">
    <property type="entry name" value="CobD_CbiB"/>
    <property type="match status" value="1"/>
</dbReference>
<proteinExistence type="inferred from homology"/>
<dbReference type="PANTHER" id="PTHR34308:SF1">
    <property type="entry name" value="COBALAMIN BIOSYNTHESIS PROTEIN CBIB"/>
    <property type="match status" value="1"/>
</dbReference>
<dbReference type="AlphaFoldDB" id="A0AA36HPP4"/>
<comment type="similarity">
    <text evidence="3">Belongs to the CobD/CbiB family.</text>
</comment>
<feature type="transmembrane region" description="Helical" evidence="9">
    <location>
        <begin position="126"/>
        <end position="147"/>
    </location>
</feature>
<comment type="subcellular location">
    <subcellularLocation>
        <location evidence="1">Cell membrane</location>
        <topology evidence="1">Multi-pass membrane protein</topology>
    </subcellularLocation>
</comment>
<feature type="transmembrane region" description="Helical" evidence="9">
    <location>
        <begin position="51"/>
        <end position="72"/>
    </location>
</feature>
<accession>A0AA36HPP4</accession>
<evidence type="ECO:0008006" key="12">
    <source>
        <dbReference type="Google" id="ProtNLM"/>
    </source>
</evidence>
<evidence type="ECO:0000256" key="2">
    <source>
        <dbReference type="ARBA" id="ARBA00004953"/>
    </source>
</evidence>
<keyword evidence="8 9" id="KW-0472">Membrane</keyword>
<evidence type="ECO:0000256" key="8">
    <source>
        <dbReference type="ARBA" id="ARBA00023136"/>
    </source>
</evidence>
<feature type="transmembrane region" description="Helical" evidence="9">
    <location>
        <begin position="265"/>
        <end position="285"/>
    </location>
</feature>
<dbReference type="Pfam" id="PF03186">
    <property type="entry name" value="CobD_Cbib"/>
    <property type="match status" value="1"/>
</dbReference>